<dbReference type="Pfam" id="PF18376">
    <property type="entry name" value="MDD_C"/>
    <property type="match status" value="1"/>
</dbReference>
<evidence type="ECO:0000256" key="2">
    <source>
        <dbReference type="ARBA" id="ARBA00012296"/>
    </source>
</evidence>
<keyword evidence="3" id="KW-0444">Lipid biosynthesis</keyword>
<comment type="caution">
    <text evidence="10">The sequence shown here is derived from an EMBL/GenBank/DDBJ whole genome shotgun (WGS) entry which is preliminary data.</text>
</comment>
<evidence type="ECO:0000256" key="5">
    <source>
        <dbReference type="ARBA" id="ARBA00022840"/>
    </source>
</evidence>
<proteinExistence type="inferred from homology"/>
<evidence type="ECO:0000259" key="9">
    <source>
        <dbReference type="Pfam" id="PF22700"/>
    </source>
</evidence>
<sequence length="251" mass="27974">MKTMKATAIAPSNIAFTKYWGKREGEENLRLPVNGSISMNLSNMLTTTTVEFNEDFTEDSVILKNEVIGQREKEKVVHHLDRIRLLAKTDSRVRVVTVYNFPIGAGLSSSASGFAALTLAATRAIELKLSQKELSMLARQGSGSACRSIPDGFVEWLDGDSSETSYAVSLFKPDYWDIVDIVVIVNNGRKKVPTTEGMKLAKTSPLFNHRLTNMKNKNILCKKYIEEKKFTAFGELIEAETLEMHSVIMTS</sequence>
<dbReference type="AlphaFoldDB" id="A0A1F7IL05"/>
<dbReference type="Pfam" id="PF22700">
    <property type="entry name" value="MVD-like_N"/>
    <property type="match status" value="1"/>
</dbReference>
<dbReference type="PIRSF" id="PIRSF015950">
    <property type="entry name" value="Mev_P_decrbx"/>
    <property type="match status" value="1"/>
</dbReference>
<protein>
    <recommendedName>
        <fullName evidence="2">diphosphomevalonate decarboxylase</fullName>
        <ecNumber evidence="2">4.1.1.33</ecNumber>
    </recommendedName>
</protein>
<evidence type="ECO:0000313" key="10">
    <source>
        <dbReference type="EMBL" id="OGK44066.1"/>
    </source>
</evidence>
<organism evidence="10 11">
    <name type="scientific">Candidatus Roizmanbacteria bacterium RIFCSPLOWO2_01_FULL_38_11</name>
    <dbReference type="NCBI Taxonomy" id="1802060"/>
    <lineage>
        <taxon>Bacteria</taxon>
        <taxon>Candidatus Roizmaniibacteriota</taxon>
    </lineage>
</organism>
<dbReference type="SUPFAM" id="SSF54211">
    <property type="entry name" value="Ribosomal protein S5 domain 2-like"/>
    <property type="match status" value="1"/>
</dbReference>
<evidence type="ECO:0000313" key="11">
    <source>
        <dbReference type="Proteomes" id="UP000179072"/>
    </source>
</evidence>
<name>A0A1F7IL05_9BACT</name>
<feature type="non-terminal residue" evidence="10">
    <location>
        <position position="251"/>
    </location>
</feature>
<accession>A0A1F7IL05</accession>
<gene>
    <name evidence="10" type="ORF">A2957_01225</name>
</gene>
<dbReference type="PANTHER" id="PTHR10977:SF3">
    <property type="entry name" value="DIPHOSPHOMEVALONATE DECARBOXYLASE"/>
    <property type="match status" value="1"/>
</dbReference>
<reference evidence="10 11" key="1">
    <citation type="journal article" date="2016" name="Nat. Commun.">
        <title>Thousands of microbial genomes shed light on interconnected biogeochemical processes in an aquifer system.</title>
        <authorList>
            <person name="Anantharaman K."/>
            <person name="Brown C.T."/>
            <person name="Hug L.A."/>
            <person name="Sharon I."/>
            <person name="Castelle C.J."/>
            <person name="Probst A.J."/>
            <person name="Thomas B.C."/>
            <person name="Singh A."/>
            <person name="Wilkins M.J."/>
            <person name="Karaoz U."/>
            <person name="Brodie E.L."/>
            <person name="Williams K.H."/>
            <person name="Hubbard S.S."/>
            <person name="Banfield J.F."/>
        </authorList>
    </citation>
    <scope>NUCLEOTIDE SEQUENCE [LARGE SCALE GENOMIC DNA]</scope>
</reference>
<keyword evidence="5" id="KW-0067">ATP-binding</keyword>
<evidence type="ECO:0000256" key="4">
    <source>
        <dbReference type="ARBA" id="ARBA00022741"/>
    </source>
</evidence>
<dbReference type="GO" id="GO:0004163">
    <property type="term" value="F:diphosphomevalonate decarboxylase activity"/>
    <property type="evidence" value="ECO:0007669"/>
    <property type="project" value="UniProtKB-EC"/>
</dbReference>
<evidence type="ECO:0000256" key="7">
    <source>
        <dbReference type="ARBA" id="ARBA00023239"/>
    </source>
</evidence>
<comment type="similarity">
    <text evidence="1">Belongs to the diphosphomevalonate decarboxylase family.</text>
</comment>
<dbReference type="InterPro" id="IPR041431">
    <property type="entry name" value="Mvd1_C"/>
</dbReference>
<dbReference type="InterPro" id="IPR053859">
    <property type="entry name" value="MVD-like_N"/>
</dbReference>
<evidence type="ECO:0000256" key="1">
    <source>
        <dbReference type="ARBA" id="ARBA00008831"/>
    </source>
</evidence>
<dbReference type="InterPro" id="IPR005935">
    <property type="entry name" value="Mev_decarb"/>
</dbReference>
<dbReference type="Gene3D" id="3.30.230.10">
    <property type="match status" value="1"/>
</dbReference>
<dbReference type="InterPro" id="IPR014721">
    <property type="entry name" value="Ribsml_uS5_D2-typ_fold_subgr"/>
</dbReference>
<evidence type="ECO:0000256" key="3">
    <source>
        <dbReference type="ARBA" id="ARBA00022516"/>
    </source>
</evidence>
<dbReference type="FunFam" id="3.30.230.10:FF:000072">
    <property type="entry name" value="Diphosphomevalonate decarboxylase"/>
    <property type="match status" value="1"/>
</dbReference>
<dbReference type="Proteomes" id="UP000179072">
    <property type="component" value="Unassembled WGS sequence"/>
</dbReference>
<dbReference type="GO" id="GO:0019287">
    <property type="term" value="P:isopentenyl diphosphate biosynthetic process, mevalonate pathway"/>
    <property type="evidence" value="ECO:0007669"/>
    <property type="project" value="InterPro"/>
</dbReference>
<dbReference type="PANTHER" id="PTHR10977">
    <property type="entry name" value="DIPHOSPHOMEVALONATE DECARBOXYLASE"/>
    <property type="match status" value="1"/>
</dbReference>
<dbReference type="InterPro" id="IPR020568">
    <property type="entry name" value="Ribosomal_Su5_D2-typ_SF"/>
</dbReference>
<dbReference type="SUPFAM" id="SSF55060">
    <property type="entry name" value="GHMP Kinase, C-terminal domain"/>
    <property type="match status" value="1"/>
</dbReference>
<keyword evidence="6" id="KW-0443">Lipid metabolism</keyword>
<evidence type="ECO:0000256" key="6">
    <source>
        <dbReference type="ARBA" id="ARBA00023098"/>
    </source>
</evidence>
<feature type="domain" description="Diphosphomevalonate decarboxylase-like N-terminal" evidence="9">
    <location>
        <begin position="10"/>
        <end position="167"/>
    </location>
</feature>
<dbReference type="InterPro" id="IPR029765">
    <property type="entry name" value="Mev_diP_decarb"/>
</dbReference>
<dbReference type="Gene3D" id="3.30.70.890">
    <property type="entry name" value="GHMP kinase, C-terminal domain"/>
    <property type="match status" value="1"/>
</dbReference>
<dbReference type="EC" id="4.1.1.33" evidence="2"/>
<evidence type="ECO:0000259" key="8">
    <source>
        <dbReference type="Pfam" id="PF18376"/>
    </source>
</evidence>
<dbReference type="EMBL" id="MGAK01000025">
    <property type="protein sequence ID" value="OGK44066.1"/>
    <property type="molecule type" value="Genomic_DNA"/>
</dbReference>
<keyword evidence="7" id="KW-0456">Lyase</keyword>
<dbReference type="STRING" id="1802060.A2957_01225"/>
<dbReference type="NCBIfam" id="TIGR01240">
    <property type="entry name" value="mevDPdecarb"/>
    <property type="match status" value="1"/>
</dbReference>
<dbReference type="InterPro" id="IPR036554">
    <property type="entry name" value="GHMP_kinase_C_sf"/>
</dbReference>
<dbReference type="GO" id="GO:0005524">
    <property type="term" value="F:ATP binding"/>
    <property type="evidence" value="ECO:0007669"/>
    <property type="project" value="UniProtKB-KW"/>
</dbReference>
<feature type="domain" description="Mvd1 C-terminal" evidence="8">
    <location>
        <begin position="181"/>
        <end position="250"/>
    </location>
</feature>
<keyword evidence="4" id="KW-0547">Nucleotide-binding</keyword>
<dbReference type="GO" id="GO:0005829">
    <property type="term" value="C:cytosol"/>
    <property type="evidence" value="ECO:0007669"/>
    <property type="project" value="InterPro"/>
</dbReference>